<dbReference type="EMBL" id="CCKQ01015373">
    <property type="protein sequence ID" value="CDW87185.1"/>
    <property type="molecule type" value="Genomic_DNA"/>
</dbReference>
<dbReference type="Gene3D" id="2.60.40.2020">
    <property type="match status" value="1"/>
</dbReference>
<keyword evidence="3" id="KW-0732">Signal</keyword>
<name>A0A078AXJ5_STYLE</name>
<reference evidence="5 6" key="1">
    <citation type="submission" date="2014-06" db="EMBL/GenBank/DDBJ databases">
        <authorList>
            <person name="Swart Estienne"/>
        </authorList>
    </citation>
    <scope>NUCLEOTIDE SEQUENCE [LARGE SCALE GENOMIC DNA]</scope>
    <source>
        <strain evidence="5 6">130c</strain>
    </source>
</reference>
<dbReference type="Pfam" id="PF09394">
    <property type="entry name" value="Inhibitor_I42"/>
    <property type="match status" value="1"/>
</dbReference>
<protein>
    <recommendedName>
        <fullName evidence="4">Proteinase inhibitor I42 chagasin domain-containing protein</fullName>
    </recommendedName>
</protein>
<dbReference type="PANTHER" id="PTHR36530:SF1">
    <property type="entry name" value="AMOEBIASIN-1"/>
    <property type="match status" value="1"/>
</dbReference>
<dbReference type="InterPro" id="IPR018990">
    <property type="entry name" value="Prot_inh_I42_chagasin"/>
</dbReference>
<evidence type="ECO:0000259" key="4">
    <source>
        <dbReference type="Pfam" id="PF09394"/>
    </source>
</evidence>
<evidence type="ECO:0000313" key="6">
    <source>
        <dbReference type="Proteomes" id="UP000039865"/>
    </source>
</evidence>
<feature type="chain" id="PRO_5001729677" description="Proteinase inhibitor I42 chagasin domain-containing protein" evidence="3">
    <location>
        <begin position="20"/>
        <end position="155"/>
    </location>
</feature>
<keyword evidence="2" id="KW-0789">Thiol protease inhibitor</keyword>
<organism evidence="5 6">
    <name type="scientific">Stylonychia lemnae</name>
    <name type="common">Ciliate</name>
    <dbReference type="NCBI Taxonomy" id="5949"/>
    <lineage>
        <taxon>Eukaryota</taxon>
        <taxon>Sar</taxon>
        <taxon>Alveolata</taxon>
        <taxon>Ciliophora</taxon>
        <taxon>Intramacronucleata</taxon>
        <taxon>Spirotrichea</taxon>
        <taxon>Stichotrichia</taxon>
        <taxon>Sporadotrichida</taxon>
        <taxon>Oxytrichidae</taxon>
        <taxon>Stylonychinae</taxon>
        <taxon>Stylonychia</taxon>
    </lineage>
</organism>
<dbReference type="AlphaFoldDB" id="A0A078AXJ5"/>
<gene>
    <name evidence="5" type="primary">Contig7898.g8432</name>
    <name evidence="5" type="ORF">STYLEM_16288</name>
</gene>
<evidence type="ECO:0000313" key="5">
    <source>
        <dbReference type="EMBL" id="CDW87185.1"/>
    </source>
</evidence>
<dbReference type="OrthoDB" id="340510at2759"/>
<evidence type="ECO:0000256" key="3">
    <source>
        <dbReference type="SAM" id="SignalP"/>
    </source>
</evidence>
<keyword evidence="1" id="KW-0646">Protease inhibitor</keyword>
<dbReference type="InterPro" id="IPR036331">
    <property type="entry name" value="Chagasin-like_sf"/>
</dbReference>
<dbReference type="InterPro" id="IPR052781">
    <property type="entry name" value="Cys_protease_inhibitor_I42"/>
</dbReference>
<dbReference type="InParanoid" id="A0A078AXJ5"/>
<proteinExistence type="predicted"/>
<dbReference type="GO" id="GO:0004869">
    <property type="term" value="F:cysteine-type endopeptidase inhibitor activity"/>
    <property type="evidence" value="ECO:0007669"/>
    <property type="project" value="UniProtKB-KW"/>
</dbReference>
<feature type="signal peptide" evidence="3">
    <location>
        <begin position="1"/>
        <end position="19"/>
    </location>
</feature>
<feature type="domain" description="Proteinase inhibitor I42 chagasin" evidence="4">
    <location>
        <begin position="40"/>
        <end position="123"/>
    </location>
</feature>
<evidence type="ECO:0000256" key="1">
    <source>
        <dbReference type="ARBA" id="ARBA00022690"/>
    </source>
</evidence>
<accession>A0A078AXJ5</accession>
<keyword evidence="6" id="KW-1185">Reference proteome</keyword>
<dbReference type="SUPFAM" id="SSF141066">
    <property type="entry name" value="ICP-like"/>
    <property type="match status" value="1"/>
</dbReference>
<sequence length="155" mass="16985">MKSQTITLFLALIIGFSAAQKSHFVADFTKYQDQAMQVQAKIGDDIHVKVPANPTTGYSWMVASNLQSFTGINTVSNNYVSPQQSNGVAAQGKGGVNVMRFGITSTGDKQIELVYAKSWEANKFADANGQINWTAFFNDGRFDYQRKSIIVSATN</sequence>
<evidence type="ECO:0000256" key="2">
    <source>
        <dbReference type="ARBA" id="ARBA00022704"/>
    </source>
</evidence>
<dbReference type="PANTHER" id="PTHR36530">
    <property type="entry name" value="INHIBITOR OF CYSTEINE PEPTIDASE"/>
    <property type="match status" value="1"/>
</dbReference>
<dbReference type="Proteomes" id="UP000039865">
    <property type="component" value="Unassembled WGS sequence"/>
</dbReference>